<dbReference type="Ensembl" id="ENSOANT00000013069.3">
    <property type="protein sequence ID" value="ENSOANP00000013067.3"/>
    <property type="gene ID" value="ENSOANG00000008224.4"/>
</dbReference>
<evidence type="ECO:0000256" key="9">
    <source>
        <dbReference type="ARBA" id="ARBA00023098"/>
    </source>
</evidence>
<evidence type="ECO:0000256" key="18">
    <source>
        <dbReference type="SAM" id="SignalP"/>
    </source>
</evidence>
<dbReference type="HOGENOM" id="CLU_027171_3_0_1"/>
<dbReference type="GO" id="GO:0004620">
    <property type="term" value="F:phospholipase activity"/>
    <property type="evidence" value="ECO:0000318"/>
    <property type="project" value="GO_Central"/>
</dbReference>
<feature type="active site" description="Nucleophile" evidence="15">
    <location>
        <position position="160"/>
    </location>
</feature>
<evidence type="ECO:0000256" key="6">
    <source>
        <dbReference type="ARBA" id="ARBA00022729"/>
    </source>
</evidence>
<keyword evidence="16" id="KW-0106">Calcium</keyword>
<evidence type="ECO:0000256" key="15">
    <source>
        <dbReference type="PIRSR" id="PIRSR000865-1"/>
    </source>
</evidence>
<dbReference type="GO" id="GO:0046872">
    <property type="term" value="F:metal ion binding"/>
    <property type="evidence" value="ECO:0007669"/>
    <property type="project" value="UniProtKB-KW"/>
</dbReference>
<accession>F7CGN4</accession>
<name>F7CGN4_ORNAN</name>
<dbReference type="CTD" id="149998"/>
<dbReference type="GO" id="GO:0016042">
    <property type="term" value="P:lipid catabolic process"/>
    <property type="evidence" value="ECO:0000318"/>
    <property type="project" value="GO_Central"/>
</dbReference>
<dbReference type="CDD" id="cd00707">
    <property type="entry name" value="Pancreat_lipase_like"/>
    <property type="match status" value="1"/>
</dbReference>
<dbReference type="InterPro" id="IPR029058">
    <property type="entry name" value="AB_hydrolase_fold"/>
</dbReference>
<dbReference type="KEGG" id="oaa:100081695"/>
<dbReference type="GeneTree" id="ENSGT00940000156285"/>
<evidence type="ECO:0000256" key="8">
    <source>
        <dbReference type="ARBA" id="ARBA00022963"/>
    </source>
</evidence>
<evidence type="ECO:0000256" key="3">
    <source>
        <dbReference type="ARBA" id="ARBA00010701"/>
    </source>
</evidence>
<dbReference type="eggNOG" id="ENOG502QUQT">
    <property type="taxonomic scope" value="Eukaryota"/>
</dbReference>
<keyword evidence="21" id="KW-1185">Reference proteome</keyword>
<dbReference type="RefSeq" id="XP_007667688.2">
    <property type="nucleotide sequence ID" value="XM_007669498.3"/>
</dbReference>
<evidence type="ECO:0000259" key="19">
    <source>
        <dbReference type="Pfam" id="PF00151"/>
    </source>
</evidence>
<dbReference type="ESTHER" id="ornan-f7cgn4">
    <property type="family name" value="Phospholipase"/>
</dbReference>
<dbReference type="GO" id="GO:0008201">
    <property type="term" value="F:heparin binding"/>
    <property type="evidence" value="ECO:0007669"/>
    <property type="project" value="UniProtKB-ARBA"/>
</dbReference>
<keyword evidence="9" id="KW-0443">Lipid metabolism</keyword>
<protein>
    <submittedName>
        <fullName evidence="20">Lipase I</fullName>
    </submittedName>
</protein>
<evidence type="ECO:0000256" key="12">
    <source>
        <dbReference type="ARBA" id="ARBA00023180"/>
    </source>
</evidence>
<dbReference type="AlphaFoldDB" id="F7CGN4"/>
<feature type="active site" description="Charge relay system" evidence="15">
    <location>
        <position position="184"/>
    </location>
</feature>
<dbReference type="InterPro" id="IPR013818">
    <property type="entry name" value="Lipase"/>
</dbReference>
<evidence type="ECO:0000256" key="7">
    <source>
        <dbReference type="ARBA" id="ARBA00022801"/>
    </source>
</evidence>
<comment type="similarity">
    <text evidence="3 17">Belongs to the AB hydrolase superfamily. Lipase family.</text>
</comment>
<keyword evidence="4" id="KW-1003">Cell membrane</keyword>
<comment type="catalytic activity">
    <reaction evidence="13">
        <text>1-hexadecanoyl-2-(9Z-octadecenoyl)-sn-glycero-3-phosphate + H2O = 2-(9Z-octadecenoyl)-sn-glycero-3-phosphate + hexadecanoate + H(+)</text>
        <dbReference type="Rhea" id="RHEA:40943"/>
        <dbReference type="ChEBI" id="CHEBI:7896"/>
        <dbReference type="ChEBI" id="CHEBI:15377"/>
        <dbReference type="ChEBI" id="CHEBI:15378"/>
        <dbReference type="ChEBI" id="CHEBI:64839"/>
        <dbReference type="ChEBI" id="CHEBI:77593"/>
    </reaction>
    <physiologicalReaction direction="left-to-right" evidence="13">
        <dbReference type="Rhea" id="RHEA:40944"/>
    </physiologicalReaction>
</comment>
<sequence>MLRLYLLFILIPWTKSDAEEKCLELTDLNVSDAIAEIFNPSVDVKMLLYTREFRNCAEPLFQSNYTLNTRFTQVKKTVMIVHGYRGKGQKPQWLPSMVQLLLKADDINVIVVDWVRGATTLYYPHAVKNTKNVSEILAEYILKLKTQGVSLDNIHMIGLSLGAHICGFVGKRLNGSLGRISGLDPAGPQFTGKPPNERLYRTDAKFVDVIHTDADALGFRNPMGHIDFYPNGGSKQPGCPKTIFSGSSFFKCDHQRSVYLFLSSLEGKCNLTACPCSSQQAFRNGQCVNYEVFKPLPCPQLGYYVDKWKNYISEKGTTIYFDTNKDPFCMYTFIVDIIIWSKPTGKGYFKIKLIDKNGEKEETKIKGDYVTLEKFKQIRLFAAFYRDFKDISKISLTYFQKGGSSCINKIYLLKVQSLTNPERPPLCRYDFILKENVETTLKLISCLKQK</sequence>
<dbReference type="PANTHER" id="PTHR11610:SF12">
    <property type="entry name" value="LIPASE MEMBER H"/>
    <property type="match status" value="1"/>
</dbReference>
<feature type="chain" id="PRO_5030169940" evidence="18">
    <location>
        <begin position="19"/>
        <end position="450"/>
    </location>
</feature>
<dbReference type="Pfam" id="PF00151">
    <property type="entry name" value="Lipase"/>
    <property type="match status" value="1"/>
</dbReference>
<comment type="subcellular location">
    <subcellularLocation>
        <location evidence="1">Cell membrane</location>
        <topology evidence="1">Peripheral membrane protein</topology>
    </subcellularLocation>
    <subcellularLocation>
        <location evidence="2">Secreted</location>
    </subcellularLocation>
</comment>
<keyword evidence="6 18" id="KW-0732">Signal</keyword>
<dbReference type="InterPro" id="IPR000734">
    <property type="entry name" value="TAG_lipase"/>
</dbReference>
<dbReference type="Bgee" id="ENSOANG00000008224">
    <property type="expression patterns" value="Expressed in liver and 5 other cell types or tissues"/>
</dbReference>
<feature type="signal peptide" evidence="18">
    <location>
        <begin position="1"/>
        <end position="18"/>
    </location>
</feature>
<keyword evidence="5" id="KW-0964">Secreted</keyword>
<evidence type="ECO:0000256" key="11">
    <source>
        <dbReference type="ARBA" id="ARBA00023157"/>
    </source>
</evidence>
<dbReference type="GO" id="GO:0005615">
    <property type="term" value="C:extracellular space"/>
    <property type="evidence" value="ECO:0000318"/>
    <property type="project" value="GO_Central"/>
</dbReference>
<dbReference type="SUPFAM" id="SSF53474">
    <property type="entry name" value="alpha/beta-Hydrolases"/>
    <property type="match status" value="1"/>
</dbReference>
<evidence type="ECO:0000256" key="10">
    <source>
        <dbReference type="ARBA" id="ARBA00023136"/>
    </source>
</evidence>
<dbReference type="GO" id="GO:0052689">
    <property type="term" value="F:carboxylic ester hydrolase activity"/>
    <property type="evidence" value="ECO:0007669"/>
    <property type="project" value="InterPro"/>
</dbReference>
<evidence type="ECO:0000256" key="1">
    <source>
        <dbReference type="ARBA" id="ARBA00004202"/>
    </source>
</evidence>
<dbReference type="InParanoid" id="F7CGN4"/>
<reference evidence="20" key="2">
    <citation type="submission" date="2025-08" db="UniProtKB">
        <authorList>
            <consortium name="Ensembl"/>
        </authorList>
    </citation>
    <scope>IDENTIFICATION</scope>
    <source>
        <strain evidence="20">Glennie</strain>
    </source>
</reference>
<keyword evidence="12" id="KW-0325">Glycoprotein</keyword>
<feature type="domain" description="Lipase" evidence="19">
    <location>
        <begin position="41"/>
        <end position="325"/>
    </location>
</feature>
<dbReference type="Proteomes" id="UP000002279">
    <property type="component" value="Chromosome 17"/>
</dbReference>
<dbReference type="GO" id="GO:0005886">
    <property type="term" value="C:plasma membrane"/>
    <property type="evidence" value="ECO:0007669"/>
    <property type="project" value="UniProtKB-SubCell"/>
</dbReference>
<evidence type="ECO:0000256" key="2">
    <source>
        <dbReference type="ARBA" id="ARBA00004613"/>
    </source>
</evidence>
<reference evidence="20 21" key="1">
    <citation type="journal article" date="2008" name="Nature">
        <title>Genome analysis of the platypus reveals unique signatures of evolution.</title>
        <authorList>
            <person name="Warren W.C."/>
            <person name="Hillier L.W."/>
            <person name="Marshall Graves J.A."/>
            <person name="Birney E."/>
            <person name="Ponting C.P."/>
            <person name="Grutzner F."/>
            <person name="Belov K."/>
            <person name="Miller W."/>
            <person name="Clarke L."/>
            <person name="Chinwalla A.T."/>
            <person name="Yang S.P."/>
            <person name="Heger A."/>
            <person name="Locke D.P."/>
            <person name="Miethke P."/>
            <person name="Waters P.D."/>
            <person name="Veyrunes F."/>
            <person name="Fulton L."/>
            <person name="Fulton B."/>
            <person name="Graves T."/>
            <person name="Wallis J."/>
            <person name="Puente X.S."/>
            <person name="Lopez-Otin C."/>
            <person name="Ordonez G.R."/>
            <person name="Eichler E.E."/>
            <person name="Chen L."/>
            <person name="Cheng Z."/>
            <person name="Deakin J.E."/>
            <person name="Alsop A."/>
            <person name="Thompson K."/>
            <person name="Kirby P."/>
            <person name="Papenfuss A.T."/>
            <person name="Wakefield M.J."/>
            <person name="Olender T."/>
            <person name="Lancet D."/>
            <person name="Huttley G.A."/>
            <person name="Smit A.F."/>
            <person name="Pask A."/>
            <person name="Temple-Smith P."/>
            <person name="Batzer M.A."/>
            <person name="Walker J.A."/>
            <person name="Konkel M.K."/>
            <person name="Harris R.S."/>
            <person name="Whittington C.M."/>
            <person name="Wong E.S."/>
            <person name="Gemmell N.J."/>
            <person name="Buschiazzo E."/>
            <person name="Vargas Jentzsch I.M."/>
            <person name="Merkel A."/>
            <person name="Schmitz J."/>
            <person name="Zemann A."/>
            <person name="Churakov G."/>
            <person name="Kriegs J.O."/>
            <person name="Brosius J."/>
            <person name="Murchison E.P."/>
            <person name="Sachidanandam R."/>
            <person name="Smith C."/>
            <person name="Hannon G.J."/>
            <person name="Tsend-Ayush E."/>
            <person name="McMillan D."/>
            <person name="Attenborough R."/>
            <person name="Rens W."/>
            <person name="Ferguson-Smith M."/>
            <person name="Lefevre C.M."/>
            <person name="Sharp J.A."/>
            <person name="Nicholas K.R."/>
            <person name="Ray D.A."/>
            <person name="Kube M."/>
            <person name="Reinhardt R."/>
            <person name="Pringle T.H."/>
            <person name="Taylor J."/>
            <person name="Jones R.C."/>
            <person name="Nixon B."/>
            <person name="Dacheux J.L."/>
            <person name="Niwa H."/>
            <person name="Sekita Y."/>
            <person name="Huang X."/>
            <person name="Stark A."/>
            <person name="Kheradpour P."/>
            <person name="Kellis M."/>
            <person name="Flicek P."/>
            <person name="Chen Y."/>
            <person name="Webber C."/>
            <person name="Hardison R."/>
            <person name="Nelson J."/>
            <person name="Hallsworth-Pepin K."/>
            <person name="Delehaunty K."/>
            <person name="Markovic C."/>
            <person name="Minx P."/>
            <person name="Feng Y."/>
            <person name="Kremitzki C."/>
            <person name="Mitreva M."/>
            <person name="Glasscock J."/>
            <person name="Wylie T."/>
            <person name="Wohldmann P."/>
            <person name="Thiru P."/>
            <person name="Nhan M.N."/>
            <person name="Pohl C.S."/>
            <person name="Smith S.M."/>
            <person name="Hou S."/>
            <person name="Nefedov M."/>
            <person name="de Jong P.J."/>
            <person name="Renfree M.B."/>
            <person name="Mardis E.R."/>
            <person name="Wilson R.K."/>
        </authorList>
    </citation>
    <scope>NUCLEOTIDE SEQUENCE [LARGE SCALE GENOMIC DNA]</scope>
    <source>
        <strain evidence="20 21">Glennie</strain>
    </source>
</reference>
<evidence type="ECO:0000256" key="4">
    <source>
        <dbReference type="ARBA" id="ARBA00022475"/>
    </source>
</evidence>
<evidence type="ECO:0000256" key="17">
    <source>
        <dbReference type="RuleBase" id="RU004262"/>
    </source>
</evidence>
<feature type="binding site" evidence="16">
    <location>
        <position position="203"/>
    </location>
    <ligand>
        <name>Ca(2+)</name>
        <dbReference type="ChEBI" id="CHEBI:29108"/>
    </ligand>
</feature>
<keyword evidence="11" id="KW-1015">Disulfide bond</keyword>
<dbReference type="FunCoup" id="F7CGN4">
    <property type="interactions" value="11"/>
</dbReference>
<comment type="function">
    <text evidence="14">Hydrolyzes specifically phosphatidic acid (PA) to produce 2-acyl lysophosphatidic acid (LPA; a potent bioactive lipid mediator) and fatty acid. Does not hydrolyze other phospholipids, like phosphatidylserine (PS), phosphatidylcholine (PC) and phosphatidylethanolamine (PE) or triacylglycerol (TG).</text>
</comment>
<dbReference type="PANTHER" id="PTHR11610">
    <property type="entry name" value="LIPASE"/>
    <property type="match status" value="1"/>
</dbReference>
<dbReference type="Gene3D" id="3.40.50.1820">
    <property type="entry name" value="alpha/beta hydrolase"/>
    <property type="match status" value="1"/>
</dbReference>
<reference evidence="20" key="3">
    <citation type="submission" date="2025-09" db="UniProtKB">
        <authorList>
            <consortium name="Ensembl"/>
        </authorList>
    </citation>
    <scope>IDENTIFICATION</scope>
    <source>
        <strain evidence="20">Glennie</strain>
    </source>
</reference>
<organism evidence="20 21">
    <name type="scientific">Ornithorhynchus anatinus</name>
    <name type="common">Duckbill platypus</name>
    <dbReference type="NCBI Taxonomy" id="9258"/>
    <lineage>
        <taxon>Eukaryota</taxon>
        <taxon>Metazoa</taxon>
        <taxon>Chordata</taxon>
        <taxon>Craniata</taxon>
        <taxon>Vertebrata</taxon>
        <taxon>Euteleostomi</taxon>
        <taxon>Mammalia</taxon>
        <taxon>Monotremata</taxon>
        <taxon>Ornithorhynchidae</taxon>
        <taxon>Ornithorhynchus</taxon>
    </lineage>
</organism>
<dbReference type="GO" id="GO:0006654">
    <property type="term" value="P:phosphatidic acid biosynthetic process"/>
    <property type="evidence" value="ECO:0007669"/>
    <property type="project" value="UniProtKB-ARBA"/>
</dbReference>
<dbReference type="PRINTS" id="PR00821">
    <property type="entry name" value="TAGLIPASE"/>
</dbReference>
<gene>
    <name evidence="20" type="primary">LIPI</name>
</gene>
<keyword evidence="7" id="KW-0378">Hydrolase</keyword>
<keyword evidence="10" id="KW-0472">Membrane</keyword>
<dbReference type="InterPro" id="IPR016272">
    <property type="entry name" value="Lipase_LIPH"/>
</dbReference>
<keyword evidence="16" id="KW-0479">Metal-binding</keyword>
<dbReference type="GeneID" id="100081695"/>
<evidence type="ECO:0000256" key="14">
    <source>
        <dbReference type="ARBA" id="ARBA00049600"/>
    </source>
</evidence>
<evidence type="ECO:0000313" key="21">
    <source>
        <dbReference type="Proteomes" id="UP000002279"/>
    </source>
</evidence>
<dbReference type="InterPro" id="IPR033906">
    <property type="entry name" value="Lipase_N"/>
</dbReference>
<keyword evidence="8" id="KW-0442">Lipid degradation</keyword>
<evidence type="ECO:0000256" key="13">
    <source>
        <dbReference type="ARBA" id="ARBA00048637"/>
    </source>
</evidence>
<evidence type="ECO:0000313" key="20">
    <source>
        <dbReference type="Ensembl" id="ENSOANP00000013067.3"/>
    </source>
</evidence>
<dbReference type="OMA" id="CAYYFVL"/>
<dbReference type="FunFam" id="3.40.50.1820:FF:000063">
    <property type="entry name" value="Lipase member H"/>
    <property type="match status" value="1"/>
</dbReference>
<dbReference type="PIRSF" id="PIRSF000865">
    <property type="entry name" value="Lipoprotein_lipase_LIPH"/>
    <property type="match status" value="1"/>
</dbReference>
<dbReference type="OrthoDB" id="199913at2759"/>
<evidence type="ECO:0000256" key="16">
    <source>
        <dbReference type="PIRSR" id="PIRSR000865-2"/>
    </source>
</evidence>
<feature type="binding site" evidence="16">
    <location>
        <position position="198"/>
    </location>
    <ligand>
        <name>Ca(2+)</name>
        <dbReference type="ChEBI" id="CHEBI:29108"/>
    </ligand>
</feature>
<feature type="active site" description="Charge relay system" evidence="15">
    <location>
        <position position="254"/>
    </location>
</feature>
<proteinExistence type="inferred from homology"/>
<evidence type="ECO:0000256" key="5">
    <source>
        <dbReference type="ARBA" id="ARBA00022525"/>
    </source>
</evidence>